<reference evidence="1" key="1">
    <citation type="journal article" date="2021" name="PeerJ">
        <title>Extensive microbial diversity within the chicken gut microbiome revealed by metagenomics and culture.</title>
        <authorList>
            <person name="Gilroy R."/>
            <person name="Ravi A."/>
            <person name="Getino M."/>
            <person name="Pursley I."/>
            <person name="Horton D.L."/>
            <person name="Alikhan N.F."/>
            <person name="Baker D."/>
            <person name="Gharbi K."/>
            <person name="Hall N."/>
            <person name="Watson M."/>
            <person name="Adriaenssens E.M."/>
            <person name="Foster-Nyarko E."/>
            <person name="Jarju S."/>
            <person name="Secka A."/>
            <person name="Antonio M."/>
            <person name="Oren A."/>
            <person name="Chaudhuri R.R."/>
            <person name="La Ragione R."/>
            <person name="Hildebrand F."/>
            <person name="Pallen M.J."/>
        </authorList>
    </citation>
    <scope>NUCLEOTIDE SEQUENCE</scope>
    <source>
        <strain evidence="1">A5-1222</strain>
    </source>
</reference>
<dbReference type="PANTHER" id="PTHR30289:SF1">
    <property type="entry name" value="PEBP (PHOSPHATIDYLETHANOLAMINE-BINDING PROTEIN) FAMILY PROTEIN"/>
    <property type="match status" value="1"/>
</dbReference>
<dbReference type="PANTHER" id="PTHR30289">
    <property type="entry name" value="UNCHARACTERIZED PROTEIN YBCL-RELATED"/>
    <property type="match status" value="1"/>
</dbReference>
<dbReference type="Pfam" id="PF01161">
    <property type="entry name" value="PBP"/>
    <property type="match status" value="1"/>
</dbReference>
<accession>A0A9E2KWH4</accession>
<dbReference type="InterPro" id="IPR005247">
    <property type="entry name" value="YbhB_YbcL/LppC-like"/>
</dbReference>
<dbReference type="AlphaFoldDB" id="A0A9E2KWH4"/>
<organism evidence="1 2">
    <name type="scientific">Candidatus Ureaplasma intestinipullorum</name>
    <dbReference type="NCBI Taxonomy" id="2838770"/>
    <lineage>
        <taxon>Bacteria</taxon>
        <taxon>Bacillati</taxon>
        <taxon>Mycoplasmatota</taxon>
        <taxon>Mycoplasmoidales</taxon>
        <taxon>Mycoplasmoidaceae</taxon>
        <taxon>Ureaplasma</taxon>
    </lineage>
</organism>
<dbReference type="CDD" id="cd00865">
    <property type="entry name" value="PEBP_bact_arch"/>
    <property type="match status" value="1"/>
</dbReference>
<dbReference type="SUPFAM" id="SSF49777">
    <property type="entry name" value="PEBP-like"/>
    <property type="match status" value="1"/>
</dbReference>
<dbReference type="EMBL" id="JAHLFM010000017">
    <property type="protein sequence ID" value="MBU3830715.1"/>
    <property type="molecule type" value="Genomic_DNA"/>
</dbReference>
<protein>
    <submittedName>
        <fullName evidence="1">YbhB/YbcL family Raf kinase inhibitor-like protein</fullName>
    </submittedName>
</protein>
<dbReference type="Gene3D" id="3.90.280.10">
    <property type="entry name" value="PEBP-like"/>
    <property type="match status" value="1"/>
</dbReference>
<evidence type="ECO:0000313" key="1">
    <source>
        <dbReference type="EMBL" id="MBU3830715.1"/>
    </source>
</evidence>
<name>A0A9E2KWH4_9BACT</name>
<gene>
    <name evidence="1" type="ORF">H9897_00930</name>
</gene>
<dbReference type="InterPro" id="IPR036610">
    <property type="entry name" value="PEBP-like_sf"/>
</dbReference>
<dbReference type="InterPro" id="IPR008914">
    <property type="entry name" value="PEBP"/>
</dbReference>
<comment type="caution">
    <text evidence="1">The sequence shown here is derived from an EMBL/GenBank/DDBJ whole genome shotgun (WGS) entry which is preliminary data.</text>
</comment>
<evidence type="ECO:0000313" key="2">
    <source>
        <dbReference type="Proteomes" id="UP000824247"/>
    </source>
</evidence>
<dbReference type="NCBIfam" id="TIGR00481">
    <property type="entry name" value="YbhB/YbcL family Raf kinase inhibitor-like protein"/>
    <property type="match status" value="1"/>
</dbReference>
<sequence>MKISSNNVKNNNLDIDFGNNSQKYVVNDICCRSFQISWSELPANTKSLALVFEDYDAIPVCGFSWIHWVAANINPEWNELVENASLDWKDKFVQGKNSWSSKLINPLLDVSGFGGCAPPDKDHEYIVKVYALDTTLDIKNGFYLNEMYHKMENHVLDSATLKFWYPKLK</sequence>
<dbReference type="Proteomes" id="UP000824247">
    <property type="component" value="Unassembled WGS sequence"/>
</dbReference>
<proteinExistence type="predicted"/>
<reference evidence="1" key="2">
    <citation type="submission" date="2021-04" db="EMBL/GenBank/DDBJ databases">
        <authorList>
            <person name="Gilroy R."/>
        </authorList>
    </citation>
    <scope>NUCLEOTIDE SEQUENCE</scope>
    <source>
        <strain evidence="1">A5-1222</strain>
    </source>
</reference>